<evidence type="ECO:0000256" key="2">
    <source>
        <dbReference type="SAM" id="Phobius"/>
    </source>
</evidence>
<feature type="region of interest" description="Disordered" evidence="1">
    <location>
        <begin position="1"/>
        <end position="29"/>
    </location>
</feature>
<dbReference type="KEGG" id="mliy:RYJ27_11555"/>
<evidence type="ECO:0000256" key="1">
    <source>
        <dbReference type="SAM" id="MobiDB-lite"/>
    </source>
</evidence>
<organism evidence="3 4">
    <name type="scientific">Microbacterium limosum</name>
    <dbReference type="NCBI Taxonomy" id="3079935"/>
    <lineage>
        <taxon>Bacteria</taxon>
        <taxon>Bacillati</taxon>
        <taxon>Actinomycetota</taxon>
        <taxon>Actinomycetes</taxon>
        <taxon>Micrococcales</taxon>
        <taxon>Microbacteriaceae</taxon>
        <taxon>Microbacterium</taxon>
    </lineage>
</organism>
<sequence length="116" mass="11952">MSDTIRSRARGIPGGGVRPRADGAGDGRRARVPVAGAVEPVADLPRSPAAAAFEGRPEGMTGRWPTGRARQEPVDAIAIARAVRVRGRRRLVRLGLGMSGIVLVSAGLLALLLVGG</sequence>
<evidence type="ECO:0000313" key="4">
    <source>
        <dbReference type="Proteomes" id="UP001329313"/>
    </source>
</evidence>
<feature type="compositionally biased region" description="Basic and acidic residues" evidence="1">
    <location>
        <begin position="19"/>
        <end position="29"/>
    </location>
</feature>
<reference evidence="3 4" key="1">
    <citation type="submission" date="2023-10" db="EMBL/GenBank/DDBJ databases">
        <title>Y20.</title>
        <authorList>
            <person name="Zhang G."/>
            <person name="Ding Y."/>
        </authorList>
    </citation>
    <scope>NUCLEOTIDE SEQUENCE [LARGE SCALE GENOMIC DNA]</scope>
    <source>
        <strain evidence="3 4">Y20</strain>
    </source>
</reference>
<keyword evidence="2" id="KW-0472">Membrane</keyword>
<dbReference type="RefSeq" id="WP_330170444.1">
    <property type="nucleotide sequence ID" value="NZ_CP137080.1"/>
</dbReference>
<protein>
    <submittedName>
        <fullName evidence="3">Uncharacterized protein</fullName>
    </submittedName>
</protein>
<keyword evidence="4" id="KW-1185">Reference proteome</keyword>
<feature type="transmembrane region" description="Helical" evidence="2">
    <location>
        <begin position="91"/>
        <end position="114"/>
    </location>
</feature>
<evidence type="ECO:0000313" key="3">
    <source>
        <dbReference type="EMBL" id="WOQ69320.1"/>
    </source>
</evidence>
<name>A0AAU0MFJ6_9MICO</name>
<keyword evidence="2" id="KW-1133">Transmembrane helix</keyword>
<dbReference type="Proteomes" id="UP001329313">
    <property type="component" value="Chromosome"/>
</dbReference>
<dbReference type="EMBL" id="CP137080">
    <property type="protein sequence ID" value="WOQ69320.1"/>
    <property type="molecule type" value="Genomic_DNA"/>
</dbReference>
<accession>A0AAU0MFJ6</accession>
<keyword evidence="2" id="KW-0812">Transmembrane</keyword>
<gene>
    <name evidence="3" type="ORF">RYJ27_11555</name>
</gene>
<dbReference type="AlphaFoldDB" id="A0AAU0MFJ6"/>
<proteinExistence type="predicted"/>